<dbReference type="Proteomes" id="UP000305709">
    <property type="component" value="Unassembled WGS sequence"/>
</dbReference>
<protein>
    <recommendedName>
        <fullName evidence="4">General secretion pathway protein GspM</fullName>
    </recommendedName>
</protein>
<evidence type="ECO:0000256" key="1">
    <source>
        <dbReference type="SAM" id="Coils"/>
    </source>
</evidence>
<sequence>MRGLGLLVVLGLAALGAGLVAGLTAPGQERLEQAVARIEALRAEAEALGARIRELDGAGTTETATPEIARVAATAAEAALDLQQGVVELARQSGLETSTFGSQPPPQDLTLPAVGVVLEGEGEIADVARFLAALEAARPPVAVSQLALRDEARGRAEGGLAPVAFRIAAWSFWTGGDG</sequence>
<feature type="coiled-coil region" evidence="1">
    <location>
        <begin position="28"/>
        <end position="58"/>
    </location>
</feature>
<dbReference type="AlphaFoldDB" id="A0A5C4NBV0"/>
<dbReference type="EMBL" id="VDFV01000015">
    <property type="protein sequence ID" value="TNC71355.1"/>
    <property type="molecule type" value="Genomic_DNA"/>
</dbReference>
<dbReference type="InterPro" id="IPR034756">
    <property type="entry name" value="T2SSM_b"/>
</dbReference>
<reference evidence="2 3" key="1">
    <citation type="submission" date="2019-06" db="EMBL/GenBank/DDBJ databases">
        <authorList>
            <person name="Jiang L."/>
        </authorList>
    </citation>
    <scope>NUCLEOTIDE SEQUENCE [LARGE SCALE GENOMIC DNA]</scope>
    <source>
        <strain evidence="2 3">YIM 48858</strain>
    </source>
</reference>
<proteinExistence type="predicted"/>
<name>A0A5C4NBV0_9RHOB</name>
<dbReference type="RefSeq" id="WP_139081969.1">
    <property type="nucleotide sequence ID" value="NZ_VDFV01000015.1"/>
</dbReference>
<comment type="caution">
    <text evidence="2">The sequence shown here is derived from an EMBL/GenBank/DDBJ whole genome shotgun (WGS) entry which is preliminary data.</text>
</comment>
<gene>
    <name evidence="2" type="ORF">FHG71_12230</name>
</gene>
<evidence type="ECO:0000313" key="3">
    <source>
        <dbReference type="Proteomes" id="UP000305709"/>
    </source>
</evidence>
<keyword evidence="1" id="KW-0175">Coiled coil</keyword>
<dbReference type="Pfam" id="PF10741">
    <property type="entry name" value="T2SSM_b"/>
    <property type="match status" value="1"/>
</dbReference>
<keyword evidence="3" id="KW-1185">Reference proteome</keyword>
<accession>A0A5C4NBV0</accession>
<evidence type="ECO:0008006" key="4">
    <source>
        <dbReference type="Google" id="ProtNLM"/>
    </source>
</evidence>
<organism evidence="2 3">
    <name type="scientific">Rubellimicrobium roseum</name>
    <dbReference type="NCBI Taxonomy" id="687525"/>
    <lineage>
        <taxon>Bacteria</taxon>
        <taxon>Pseudomonadati</taxon>
        <taxon>Pseudomonadota</taxon>
        <taxon>Alphaproteobacteria</taxon>
        <taxon>Rhodobacterales</taxon>
        <taxon>Roseobacteraceae</taxon>
        <taxon>Rubellimicrobium</taxon>
    </lineage>
</organism>
<evidence type="ECO:0000313" key="2">
    <source>
        <dbReference type="EMBL" id="TNC71355.1"/>
    </source>
</evidence>